<accession>F0X1I5</accession>
<organism evidence="1">
    <name type="scientific">Albugo laibachii Nc14</name>
    <dbReference type="NCBI Taxonomy" id="890382"/>
    <lineage>
        <taxon>Eukaryota</taxon>
        <taxon>Sar</taxon>
        <taxon>Stramenopiles</taxon>
        <taxon>Oomycota</taxon>
        <taxon>Peronosporomycetes</taxon>
        <taxon>Albuginales</taxon>
        <taxon>Albuginaceae</taxon>
        <taxon>Albugo</taxon>
    </lineage>
</organism>
<dbReference type="HOGENOM" id="CLU_2364020_0_0_1"/>
<proteinExistence type="predicted"/>
<sequence length="96" mass="10942">MYMLEQHIRIIVENLWTSNGLFGSALQAQKLARYNLLVVALNFKAEALEYTVAAAYHLVGSSNDELGLERFIKVTSMNYTIRQCSSEMRLHSVDDE</sequence>
<evidence type="ECO:0000313" key="1">
    <source>
        <dbReference type="EMBL" id="CCA27672.1"/>
    </source>
</evidence>
<dbReference type="EMBL" id="FR824633">
    <property type="protein sequence ID" value="CCA27672.1"/>
    <property type="molecule type" value="Genomic_DNA"/>
</dbReference>
<reference evidence="1" key="1">
    <citation type="journal article" date="2011" name="PLoS Biol.">
        <title>Gene gain and loss during evolution of obligate parasitism in the white rust pathogen of Arabidopsis thaliana.</title>
        <authorList>
            <person name="Kemen E."/>
            <person name="Gardiner A."/>
            <person name="Schultz-Larsen T."/>
            <person name="Kemen A.C."/>
            <person name="Balmuth A.L."/>
            <person name="Robert-Seilaniantz A."/>
            <person name="Bailey K."/>
            <person name="Holub E."/>
            <person name="Studholme D.J."/>
            <person name="Maclean D."/>
            <person name="Jones J.D."/>
        </authorList>
    </citation>
    <scope>NUCLEOTIDE SEQUENCE</scope>
</reference>
<reference evidence="1" key="2">
    <citation type="submission" date="2011-02" db="EMBL/GenBank/DDBJ databases">
        <authorList>
            <person name="MacLean D."/>
        </authorList>
    </citation>
    <scope>NUCLEOTIDE SEQUENCE</scope>
</reference>
<gene>
    <name evidence="1" type="primary">AlNc14C625G12277</name>
    <name evidence="1" type="ORF">ALNC14_138160</name>
</gene>
<name>F0X1I5_9STRA</name>
<protein>
    <submittedName>
        <fullName evidence="1">AlNc14C625G12277 protein</fullName>
    </submittedName>
</protein>
<dbReference type="AlphaFoldDB" id="F0X1I5"/>